<dbReference type="AlphaFoldDB" id="K9B354"/>
<evidence type="ECO:0000256" key="1">
    <source>
        <dbReference type="SAM" id="Coils"/>
    </source>
</evidence>
<name>K9B354_9STAP</name>
<dbReference type="EMBL" id="AMSQ01000007">
    <property type="protein sequence ID" value="EKU48210.1"/>
    <property type="molecule type" value="Genomic_DNA"/>
</dbReference>
<evidence type="ECO:0000313" key="2">
    <source>
        <dbReference type="EMBL" id="EKU48210.1"/>
    </source>
</evidence>
<dbReference type="Proteomes" id="UP000009885">
    <property type="component" value="Unassembled WGS sequence"/>
</dbReference>
<sequence>MKFKCIDSVNDPLYAQALSLYEGKLSHDVSEKTEIFEQSLENDMTKDDYVFLVGLEDNKVVSLATAHYEATTNSSFLIYLISKESPDCERILSLTLEEVEEAINQLSQKVHQKDVNFMMFESTHEGDPNQEQVDPDIQFRKQFLRSHGFIKQKHLDYIQPNLHGNGPPIPMDLYIKANIELTKDIYGTSVKSNYILKYVFANKIPRRKIYPLLVKMDLRKA</sequence>
<gene>
    <name evidence="2" type="ORF">C273_05872</name>
</gene>
<keyword evidence="1" id="KW-0175">Coiled coil</keyword>
<dbReference type="OrthoDB" id="2398454at2"/>
<proteinExistence type="predicted"/>
<reference evidence="2 3" key="1">
    <citation type="journal article" date="2013" name="Genome Announc.">
        <title>Genome Sequence of Staphylococcus massiliensis Strain S46, Isolated from the Surface of Healthy Human Skin.</title>
        <authorList>
            <person name="Srivastav R."/>
            <person name="Singh A."/>
            <person name="Jangir P.K."/>
            <person name="Kumari C."/>
            <person name="Muduli S."/>
            <person name="Sharma R."/>
        </authorList>
    </citation>
    <scope>NUCLEOTIDE SEQUENCE [LARGE SCALE GENOMIC DNA]</scope>
    <source>
        <strain evidence="2 3">S46</strain>
    </source>
</reference>
<protein>
    <recommendedName>
        <fullName evidence="4">N-acetyltransferase domain-containing protein</fullName>
    </recommendedName>
</protein>
<evidence type="ECO:0008006" key="4">
    <source>
        <dbReference type="Google" id="ProtNLM"/>
    </source>
</evidence>
<feature type="coiled-coil region" evidence="1">
    <location>
        <begin position="89"/>
        <end position="116"/>
    </location>
</feature>
<comment type="caution">
    <text evidence="2">The sequence shown here is derived from an EMBL/GenBank/DDBJ whole genome shotgun (WGS) entry which is preliminary data.</text>
</comment>
<organism evidence="2 3">
    <name type="scientific">Staphylococcus massiliensis S46</name>
    <dbReference type="NCBI Taxonomy" id="1229783"/>
    <lineage>
        <taxon>Bacteria</taxon>
        <taxon>Bacillati</taxon>
        <taxon>Bacillota</taxon>
        <taxon>Bacilli</taxon>
        <taxon>Bacillales</taxon>
        <taxon>Staphylococcaceae</taxon>
        <taxon>Staphylococcus</taxon>
    </lineage>
</organism>
<accession>K9B354</accession>
<dbReference type="PATRIC" id="fig|1229783.3.peg.1187"/>
<dbReference type="STRING" id="1229783.C273_05872"/>
<evidence type="ECO:0000313" key="3">
    <source>
        <dbReference type="Proteomes" id="UP000009885"/>
    </source>
</evidence>
<dbReference type="RefSeq" id="WP_009383338.1">
    <property type="nucleotide sequence ID" value="NZ_AMSQ01000007.1"/>
</dbReference>
<keyword evidence="3" id="KW-1185">Reference proteome</keyword>
<dbReference type="eggNOG" id="COG0456">
    <property type="taxonomic scope" value="Bacteria"/>
</dbReference>